<dbReference type="Proteomes" id="UP001239111">
    <property type="component" value="Chromosome 4"/>
</dbReference>
<name>A0ACC2N7D0_9HYME</name>
<accession>A0ACC2N7D0</accession>
<organism evidence="1 2">
    <name type="scientific">Eretmocerus hayati</name>
    <dbReference type="NCBI Taxonomy" id="131215"/>
    <lineage>
        <taxon>Eukaryota</taxon>
        <taxon>Metazoa</taxon>
        <taxon>Ecdysozoa</taxon>
        <taxon>Arthropoda</taxon>
        <taxon>Hexapoda</taxon>
        <taxon>Insecta</taxon>
        <taxon>Pterygota</taxon>
        <taxon>Neoptera</taxon>
        <taxon>Endopterygota</taxon>
        <taxon>Hymenoptera</taxon>
        <taxon>Apocrita</taxon>
        <taxon>Proctotrupomorpha</taxon>
        <taxon>Chalcidoidea</taxon>
        <taxon>Aphelinidae</taxon>
        <taxon>Aphelininae</taxon>
        <taxon>Eretmocerus</taxon>
    </lineage>
</organism>
<protein>
    <submittedName>
        <fullName evidence="1">Uncharacterized protein</fullName>
    </submittedName>
</protein>
<keyword evidence="2" id="KW-1185">Reference proteome</keyword>
<comment type="caution">
    <text evidence="1">The sequence shown here is derived from an EMBL/GenBank/DDBJ whole genome shotgun (WGS) entry which is preliminary data.</text>
</comment>
<evidence type="ECO:0000313" key="2">
    <source>
        <dbReference type="Proteomes" id="UP001239111"/>
    </source>
</evidence>
<gene>
    <name evidence="1" type="ORF">QAD02_008629</name>
</gene>
<evidence type="ECO:0000313" key="1">
    <source>
        <dbReference type="EMBL" id="KAJ8666967.1"/>
    </source>
</evidence>
<dbReference type="EMBL" id="CM056744">
    <property type="protein sequence ID" value="KAJ8666967.1"/>
    <property type="molecule type" value="Genomic_DNA"/>
</dbReference>
<sequence>MIEEYQLRILSKIFGLIFILPCQGFEGVRHPEMHQILEDPQLHGIHQVMIVTNTERENVLSTFKQSSCVLQTLASKLPSVIIDHDELDADVNIRLSKMASLRRPRSSTIVVICLNMVDVSPRSAIEVLKKLIKISPVSQRSKCLLVINAENMIEDGITEILKSAWHLKFLDISIIQIWRNETPVLINYNPFGNIYSSIVLNETNQLFPSKLNDLRGAPLKLIAFSSPPFIVMQVEDGKVKISGTEFTFLEILSEKLNSSLNFVLSTNTSMMHINDHLDKLETNEINVSTETYLVRTHIGRKEVVIGKFIRGTEFVVVFPLQQTTSINFSYNTVLSIISLPVILISLFVCTKFIFPPNRWNLVRIFQILLGVSSRHPSKRIERVVFLTMAISSIIYSTTFFSNLTEIRFVLYEKDFSSIRDLVQSGMKIFSATAERDSNDKEIQLLFSNTIKIKSYAECINKMEKIPDSACILSYEKALYYTFKEALNVDGIPTIKIASPTFCDDHVVFVYEKASPFAEKFDEILQRIIESGIPVTWESKVMPRLKRFDEESSKASDILFKELIVIITVGYFVSVKKTLGPKAVSYYANVGMVAFAANGIRKDVVPDTPSSTNSSGEKYKIIIAEKLLTNSTQKEIASTEPSRTSTKMTTRISMAQSYRLRSSQPPDVTTWGAVQSTTKPIKLISKSTPTTIDKNEQSNEELTLKSTRSIHTTISTITTSNDISLLGLTPSTINKVIDENITHSTRPSVIQKIARRIRERR</sequence>
<reference evidence="1" key="1">
    <citation type="submission" date="2023-04" db="EMBL/GenBank/DDBJ databases">
        <title>A chromosome-level genome assembly of the parasitoid wasp Eretmocerus hayati.</title>
        <authorList>
            <person name="Zhong Y."/>
            <person name="Liu S."/>
            <person name="Liu Y."/>
        </authorList>
    </citation>
    <scope>NUCLEOTIDE SEQUENCE</scope>
    <source>
        <strain evidence="1">ZJU_SS_LIU_2023</strain>
    </source>
</reference>
<proteinExistence type="predicted"/>